<feature type="domain" description="Solute-binding protein family 5" evidence="1">
    <location>
        <begin position="134"/>
        <end position="533"/>
    </location>
</feature>
<dbReference type="PROSITE" id="PS51318">
    <property type="entry name" value="TAT"/>
    <property type="match status" value="1"/>
</dbReference>
<dbReference type="PANTHER" id="PTHR30290">
    <property type="entry name" value="PERIPLASMIC BINDING COMPONENT OF ABC TRANSPORTER"/>
    <property type="match status" value="1"/>
</dbReference>
<evidence type="ECO:0000313" key="3">
    <source>
        <dbReference type="Proteomes" id="UP000638648"/>
    </source>
</evidence>
<dbReference type="EMBL" id="JADBEM010000001">
    <property type="protein sequence ID" value="MBE1607020.1"/>
    <property type="molecule type" value="Genomic_DNA"/>
</dbReference>
<dbReference type="Gene3D" id="3.10.105.10">
    <property type="entry name" value="Dipeptide-binding Protein, Domain 3"/>
    <property type="match status" value="1"/>
</dbReference>
<dbReference type="AlphaFoldDB" id="A0A927RCD8"/>
<dbReference type="InterPro" id="IPR000914">
    <property type="entry name" value="SBP_5_dom"/>
</dbReference>
<dbReference type="RefSeq" id="WP_192751030.1">
    <property type="nucleotide sequence ID" value="NZ_BAABJL010000151.1"/>
</dbReference>
<accession>A0A927RCD8</accession>
<evidence type="ECO:0000313" key="2">
    <source>
        <dbReference type="EMBL" id="MBE1607020.1"/>
    </source>
</evidence>
<dbReference type="Proteomes" id="UP000638648">
    <property type="component" value="Unassembled WGS sequence"/>
</dbReference>
<dbReference type="PANTHER" id="PTHR30290:SF62">
    <property type="entry name" value="OLIGOPEPTIDE ABC TRANSPORTER, PERIPLASMIC OLIGOPEPTIDE-BINDING PROTEIN"/>
    <property type="match status" value="1"/>
</dbReference>
<dbReference type="Pfam" id="PF00496">
    <property type="entry name" value="SBP_bac_5"/>
    <property type="match status" value="1"/>
</dbReference>
<protein>
    <submittedName>
        <fullName evidence="2">Peptide/nickel transport system substrate-binding protein</fullName>
    </submittedName>
</protein>
<dbReference type="PROSITE" id="PS51257">
    <property type="entry name" value="PROKAR_LIPOPROTEIN"/>
    <property type="match status" value="1"/>
</dbReference>
<dbReference type="InterPro" id="IPR039424">
    <property type="entry name" value="SBP_5"/>
</dbReference>
<organism evidence="2 3">
    <name type="scientific">Actinopolymorpha pittospori</name>
    <dbReference type="NCBI Taxonomy" id="648752"/>
    <lineage>
        <taxon>Bacteria</taxon>
        <taxon>Bacillati</taxon>
        <taxon>Actinomycetota</taxon>
        <taxon>Actinomycetes</taxon>
        <taxon>Propionibacteriales</taxon>
        <taxon>Actinopolymorphaceae</taxon>
        <taxon>Actinopolymorpha</taxon>
    </lineage>
</organism>
<gene>
    <name evidence="2" type="ORF">HEB94_003868</name>
</gene>
<evidence type="ECO:0000259" key="1">
    <source>
        <dbReference type="Pfam" id="PF00496"/>
    </source>
</evidence>
<name>A0A927RCD8_9ACTN</name>
<proteinExistence type="predicted"/>
<dbReference type="GO" id="GO:1904680">
    <property type="term" value="F:peptide transmembrane transporter activity"/>
    <property type="evidence" value="ECO:0007669"/>
    <property type="project" value="TreeGrafter"/>
</dbReference>
<sequence length="673" mass="76089">MSFSRQPHHSMSRRQFVASSAAGAFLFGTGAAGCSFFSTTPSQRQRAAGQGTDAPARAALEAPTLTRRVEAGDLPPLKDRLPERPKVEQPLTTAGRYGGTLRGVAFGPDTSNDLQTAMVPGLFRFSHDLVDRSPEVAESFELSADMKTCVFRFRKGMRWSDGEPFTADDVMFYFEDWQFDKDVSPVLSDDWAPGGEPMRVLRVDEFTVRFEFAIPYPGFGLLQDTGRPATPYVPKHFLRDLHPRYNRDAAAQAKAASFQNWQDRFLHYAESDWGEQAPERPVLGPWMPVGNDQQRQRYQRNPYYWKVDSEGRQLPYVDEVVVDYINDVELLVLKALAGEVDVSALSLEPVQFPVLKKGEQQGNFRALRMSSVRGSEVAVAFNQVHKDPVLRRVFNDVRFRQAASLAINRDEINRLVFLGQGTPRQATINEEASFFKPDWARHFAQFDPDLANQLLDEMGLNERNAAGVRLRSDGRPMGFQLEFTPLEGPKGPVAELVVEHWRRVGLDVRASPREKNSLVARLEAGAHDASAWHVERQLERAAYSSRTYVRPGGDSVLTYAHDWRVWFETGGEAGTEPPEEAKELEAAFNEWPRYAMGSPEYRRTAQKIYDLVAETLWVIGTVGQGIAPVTVTNDLENVFTEAVLQGEVRVWWGGDNWIWLPHRAEQWFFRSGR</sequence>
<keyword evidence="3" id="KW-1185">Reference proteome</keyword>
<dbReference type="SUPFAM" id="SSF53850">
    <property type="entry name" value="Periplasmic binding protein-like II"/>
    <property type="match status" value="1"/>
</dbReference>
<reference evidence="2" key="1">
    <citation type="submission" date="2020-10" db="EMBL/GenBank/DDBJ databases">
        <title>Sequencing the genomes of 1000 actinobacteria strains.</title>
        <authorList>
            <person name="Klenk H.-P."/>
        </authorList>
    </citation>
    <scope>NUCLEOTIDE SEQUENCE</scope>
    <source>
        <strain evidence="2">DSM 45354</strain>
    </source>
</reference>
<dbReference type="GO" id="GO:0015833">
    <property type="term" value="P:peptide transport"/>
    <property type="evidence" value="ECO:0007669"/>
    <property type="project" value="TreeGrafter"/>
</dbReference>
<dbReference type="InterPro" id="IPR006311">
    <property type="entry name" value="TAT_signal"/>
</dbReference>
<dbReference type="Gene3D" id="3.40.190.10">
    <property type="entry name" value="Periplasmic binding protein-like II"/>
    <property type="match status" value="1"/>
</dbReference>
<comment type="caution">
    <text evidence="2">The sequence shown here is derived from an EMBL/GenBank/DDBJ whole genome shotgun (WGS) entry which is preliminary data.</text>
</comment>
<dbReference type="CDD" id="cd08500">
    <property type="entry name" value="PBP2_NikA_DppA_OppA_like_4"/>
    <property type="match status" value="1"/>
</dbReference>